<dbReference type="Pfam" id="PF02645">
    <property type="entry name" value="DegV"/>
    <property type="match status" value="1"/>
</dbReference>
<dbReference type="Gene3D" id="3.30.1180.10">
    <property type="match status" value="1"/>
</dbReference>
<proteinExistence type="predicted"/>
<keyword evidence="1" id="KW-0446">Lipid-binding</keyword>
<organism evidence="2">
    <name type="scientific">Jonesiaceae bacterium BS-20</name>
    <dbReference type="NCBI Taxonomy" id="3120821"/>
    <lineage>
        <taxon>Bacteria</taxon>
        <taxon>Bacillati</taxon>
        <taxon>Actinomycetota</taxon>
        <taxon>Actinomycetes</taxon>
        <taxon>Micrococcales</taxon>
        <taxon>Jonesiaceae</taxon>
    </lineage>
</organism>
<dbReference type="InterPro" id="IPR043168">
    <property type="entry name" value="DegV_C"/>
</dbReference>
<gene>
    <name evidence="2" type="ORF">V5R04_08565</name>
</gene>
<evidence type="ECO:0000313" key="2">
    <source>
        <dbReference type="EMBL" id="XBH20305.1"/>
    </source>
</evidence>
<dbReference type="PROSITE" id="PS51482">
    <property type="entry name" value="DEGV"/>
    <property type="match status" value="1"/>
</dbReference>
<accession>A0AAU7DRJ7</accession>
<name>A0AAU7DRJ7_9MICO</name>
<dbReference type="NCBIfam" id="TIGR00762">
    <property type="entry name" value="DegV"/>
    <property type="match status" value="1"/>
</dbReference>
<dbReference type="InterPro" id="IPR050270">
    <property type="entry name" value="DegV_domain_contain"/>
</dbReference>
<dbReference type="PANTHER" id="PTHR33434:SF2">
    <property type="entry name" value="FATTY ACID-BINDING PROTEIN TM_1468"/>
    <property type="match status" value="1"/>
</dbReference>
<dbReference type="Gene3D" id="3.40.50.10170">
    <property type="match status" value="1"/>
</dbReference>
<dbReference type="SUPFAM" id="SSF82549">
    <property type="entry name" value="DAK1/DegV-like"/>
    <property type="match status" value="1"/>
</dbReference>
<sequence>MNSLDQGHRVLVVTDSTASLGDLDGGVSGLRRISLHINVAGQSFREGTEIDFDTVVAHLEQGTEVSTSQPNLEEFTALFASAFAQGYTDIVAVHISGALSGTFQTASMAARQWPGRVTVLDSGLAGLALGIAARAGAQAASDGANAQAVVAAIEARTKRAGALFMVDSLEHLRRGGRLSGPLAAVGTALGLKPLLVLSNGEIQIAAKLRSRNAALGQMYQRATVARVLPGVEFGVHYFGNRTHADQLAQRITTELAKPVFVTAASAVLGAHVGPGLVALTWA</sequence>
<dbReference type="PANTHER" id="PTHR33434">
    <property type="entry name" value="DEGV DOMAIN-CONTAINING PROTEIN DR_1986-RELATED"/>
    <property type="match status" value="1"/>
</dbReference>
<evidence type="ECO:0000256" key="1">
    <source>
        <dbReference type="ARBA" id="ARBA00023121"/>
    </source>
</evidence>
<dbReference type="AlphaFoldDB" id="A0AAU7DRJ7"/>
<dbReference type="GO" id="GO:0008289">
    <property type="term" value="F:lipid binding"/>
    <property type="evidence" value="ECO:0007669"/>
    <property type="project" value="UniProtKB-KW"/>
</dbReference>
<dbReference type="EMBL" id="CP146203">
    <property type="protein sequence ID" value="XBH20305.1"/>
    <property type="molecule type" value="Genomic_DNA"/>
</dbReference>
<reference evidence="2" key="1">
    <citation type="submission" date="2024-02" db="EMBL/GenBank/DDBJ databases">
        <title>Tomenella chthoni gen. nov. sp. nov., a member of the family Jonesiaceae isolated from bat guano.</title>
        <authorList>
            <person name="Miller S.L."/>
            <person name="King J."/>
            <person name="Sankaranarayanan K."/>
            <person name="Lawson P.A."/>
        </authorList>
    </citation>
    <scope>NUCLEOTIDE SEQUENCE</scope>
    <source>
        <strain evidence="2">BS-20</strain>
    </source>
</reference>
<dbReference type="InterPro" id="IPR003797">
    <property type="entry name" value="DegV"/>
</dbReference>
<protein>
    <submittedName>
        <fullName evidence="2">DegV family protein</fullName>
    </submittedName>
</protein>